<proteinExistence type="predicted"/>
<dbReference type="EMBL" id="CM042011">
    <property type="protein sequence ID" value="KAI3767560.1"/>
    <property type="molecule type" value="Genomic_DNA"/>
</dbReference>
<gene>
    <name evidence="1" type="ORF">L2E82_17774</name>
</gene>
<evidence type="ECO:0000313" key="2">
    <source>
        <dbReference type="Proteomes" id="UP001055811"/>
    </source>
</evidence>
<organism evidence="1 2">
    <name type="scientific">Cichorium intybus</name>
    <name type="common">Chicory</name>
    <dbReference type="NCBI Taxonomy" id="13427"/>
    <lineage>
        <taxon>Eukaryota</taxon>
        <taxon>Viridiplantae</taxon>
        <taxon>Streptophyta</taxon>
        <taxon>Embryophyta</taxon>
        <taxon>Tracheophyta</taxon>
        <taxon>Spermatophyta</taxon>
        <taxon>Magnoliopsida</taxon>
        <taxon>eudicotyledons</taxon>
        <taxon>Gunneridae</taxon>
        <taxon>Pentapetalae</taxon>
        <taxon>asterids</taxon>
        <taxon>campanulids</taxon>
        <taxon>Asterales</taxon>
        <taxon>Asteraceae</taxon>
        <taxon>Cichorioideae</taxon>
        <taxon>Cichorieae</taxon>
        <taxon>Cichoriinae</taxon>
        <taxon>Cichorium</taxon>
    </lineage>
</organism>
<evidence type="ECO:0000313" key="1">
    <source>
        <dbReference type="EMBL" id="KAI3767560.1"/>
    </source>
</evidence>
<sequence>MTSSYPKRLLILRFFLNPIALKTPNPNSLISSTAASLSSSKSPSTNHPFSVHRFFSVTSEDQRLISDQNVGFQDTTHTIVTRKRPIYTHKPLDVSPQIISQVIDVVTSSKGDCRSKLDSLGITLSKRSICEIFRVLSCERVPGLQFFKWVRENNSDLYRSSDVCSLMVDNCGWLADYDTMKDLLMLFQQEQICLTDNAFGFLPVLDSSKSKAMESISLVIRILNEVGGSVRSSGVFSMIHMLCVLDSFDLAKFVIEVTEKKLNYYAILVREKCRTGHSNEAYTFLTEIQKAGCEPDSKIYNYVLGSLCKHDKLPEAMNLLKEMKENGVDPDAITFEGIIANLCRSGKMEFANEILKRLLHLGCNPRLTTHAAFVKGYCDVGEFEKAYEYVRDIEVKNMPATNKMYGLLARIHQKKGNIGVARKILDEMMEKGLKPDYGHYKKIGNVLRHSGGRNLAHDLQQKFSKFKVE</sequence>
<keyword evidence="2" id="KW-1185">Reference proteome</keyword>
<protein>
    <submittedName>
        <fullName evidence="1">Uncharacterized protein</fullName>
    </submittedName>
</protein>
<comment type="caution">
    <text evidence="1">The sequence shown here is derived from an EMBL/GenBank/DDBJ whole genome shotgun (WGS) entry which is preliminary data.</text>
</comment>
<dbReference type="Proteomes" id="UP001055811">
    <property type="component" value="Linkage Group LG03"/>
</dbReference>
<reference evidence="2" key="1">
    <citation type="journal article" date="2022" name="Mol. Ecol. Resour.">
        <title>The genomes of chicory, endive, great burdock and yacon provide insights into Asteraceae palaeo-polyploidization history and plant inulin production.</title>
        <authorList>
            <person name="Fan W."/>
            <person name="Wang S."/>
            <person name="Wang H."/>
            <person name="Wang A."/>
            <person name="Jiang F."/>
            <person name="Liu H."/>
            <person name="Zhao H."/>
            <person name="Xu D."/>
            <person name="Zhang Y."/>
        </authorList>
    </citation>
    <scope>NUCLEOTIDE SEQUENCE [LARGE SCALE GENOMIC DNA]</scope>
    <source>
        <strain evidence="2">cv. Punajuju</strain>
    </source>
</reference>
<name>A0ACB9F9C7_CICIN</name>
<accession>A0ACB9F9C7</accession>
<reference evidence="1 2" key="2">
    <citation type="journal article" date="2022" name="Mol. Ecol. Resour.">
        <title>The genomes of chicory, endive, great burdock and yacon provide insights into Asteraceae paleo-polyploidization history and plant inulin production.</title>
        <authorList>
            <person name="Fan W."/>
            <person name="Wang S."/>
            <person name="Wang H."/>
            <person name="Wang A."/>
            <person name="Jiang F."/>
            <person name="Liu H."/>
            <person name="Zhao H."/>
            <person name="Xu D."/>
            <person name="Zhang Y."/>
        </authorList>
    </citation>
    <scope>NUCLEOTIDE SEQUENCE [LARGE SCALE GENOMIC DNA]</scope>
    <source>
        <strain evidence="2">cv. Punajuju</strain>
        <tissue evidence="1">Leaves</tissue>
    </source>
</reference>